<evidence type="ECO:0000313" key="1">
    <source>
        <dbReference type="EMBL" id="GEO40625.1"/>
    </source>
</evidence>
<sequence>MEPLLGASDGNDGEVLDAVNLVAEAIAALGITVTDTQGHPLPGVTDTVAVLAMLQQYRQQLVRRGRMEDAVGLGDLAKRIAGLK</sequence>
<reference evidence="1 2" key="1">
    <citation type="submission" date="2019-07" db="EMBL/GenBank/DDBJ databases">
        <title>Whole genome shotgun sequence of Skermanella aerolata NBRC 106429.</title>
        <authorList>
            <person name="Hosoyama A."/>
            <person name="Uohara A."/>
            <person name="Ohji S."/>
            <person name="Ichikawa N."/>
        </authorList>
    </citation>
    <scope>NUCLEOTIDE SEQUENCE [LARGE SCALE GENOMIC DNA]</scope>
    <source>
        <strain evidence="1 2">NBRC 106429</strain>
    </source>
</reference>
<protein>
    <submittedName>
        <fullName evidence="1">Uncharacterized protein</fullName>
    </submittedName>
</protein>
<dbReference type="AlphaFoldDB" id="A0A512DVX7"/>
<proteinExistence type="predicted"/>
<dbReference type="Proteomes" id="UP000321523">
    <property type="component" value="Unassembled WGS sequence"/>
</dbReference>
<accession>A0A512DVX7</accession>
<gene>
    <name evidence="1" type="ORF">SAE02_47730</name>
</gene>
<organism evidence="1 2">
    <name type="scientific">Skermanella aerolata</name>
    <dbReference type="NCBI Taxonomy" id="393310"/>
    <lineage>
        <taxon>Bacteria</taxon>
        <taxon>Pseudomonadati</taxon>
        <taxon>Pseudomonadota</taxon>
        <taxon>Alphaproteobacteria</taxon>
        <taxon>Rhodospirillales</taxon>
        <taxon>Azospirillaceae</taxon>
        <taxon>Skermanella</taxon>
    </lineage>
</organism>
<evidence type="ECO:0000313" key="2">
    <source>
        <dbReference type="Proteomes" id="UP000321523"/>
    </source>
</evidence>
<comment type="caution">
    <text evidence="1">The sequence shown here is derived from an EMBL/GenBank/DDBJ whole genome shotgun (WGS) entry which is preliminary data.</text>
</comment>
<keyword evidence="2" id="KW-1185">Reference proteome</keyword>
<name>A0A512DVX7_9PROT</name>
<dbReference type="EMBL" id="BJYZ01000022">
    <property type="protein sequence ID" value="GEO40625.1"/>
    <property type="molecule type" value="Genomic_DNA"/>
</dbReference>